<name>A0A420N7H2_FUSOX</name>
<organism evidence="4 5">
    <name type="scientific">Fusarium oxysporum</name>
    <name type="common">Fusarium vascular wilt</name>
    <dbReference type="NCBI Taxonomy" id="5507"/>
    <lineage>
        <taxon>Eukaryota</taxon>
        <taxon>Fungi</taxon>
        <taxon>Dikarya</taxon>
        <taxon>Ascomycota</taxon>
        <taxon>Pezizomycotina</taxon>
        <taxon>Sordariomycetes</taxon>
        <taxon>Hypocreomycetidae</taxon>
        <taxon>Hypocreales</taxon>
        <taxon>Nectriaceae</taxon>
        <taxon>Fusarium</taxon>
        <taxon>Fusarium oxysporum species complex</taxon>
    </lineage>
</organism>
<dbReference type="VEuPathDB" id="FungiDB:FOC1_g10003993"/>
<dbReference type="GO" id="GO:0008270">
    <property type="term" value="F:zinc ion binding"/>
    <property type="evidence" value="ECO:0007669"/>
    <property type="project" value="InterPro"/>
</dbReference>
<dbReference type="AlphaFoldDB" id="A0A420N7H2"/>
<dbReference type="GO" id="GO:0005634">
    <property type="term" value="C:nucleus"/>
    <property type="evidence" value="ECO:0007669"/>
    <property type="project" value="UniProtKB-SubCell"/>
</dbReference>
<sequence length="860" mass="95234">MSRIDTPALPQAVQERGSLRTLEKGKSQFIGSSSGIYFVNTVRRAFISANTRLSSRLLDTTHPTPEECIVADGEDEQQRTNESSTDASLLPSSFCYGPGIPAGLGRPPQPEVAKQLFMTYFQTWHRFFPFLHGPTILKNMEDLYSSFDQHGAGSEPITPRVPMTLSRTLILQCIFNLASLHDSSQLPVASEIQKPTDVLSYLPGLAVKGDLVSIQALFAAGLLLVARMSLRAAAVVSGLLSRAVFLAGLHRCPCRYAKLTADDCDIRKRLFWCIYVFDRYLSQALGHPLGIQDSDIDVCPLNGPELHHPQLFPTVPSSHNDVTSPFSGRSANPPSSQFRDIPISSRQSETGSGRAASEDNSSQKHHRHSSLSFQVQYSRLLGRALELFHKSLHIRSIDSGSILSLQTDINALWNALPSSLQEFDPSSNASTDGNQTQIFNESAHFILLHSQLVLLIHRPRLSLEPSTPEFQSAIQICISEAREIIKIMNKQHSAGHALFWPGCLSVTWMAGIVLAFACQLRLYSVEKGKREIAMCLEALLHMSERWKLAKNCHAVLSDLTEAFQDMEHTAKRPAFDILDSTSNSVHPPSVQDPVGRDSQRCRQPEAVQHAIFADHESKSAMGSGMVTSCCVNGPSAYVRRPACSRCRSFGSQCTWPTVLKRGPPKGYTKALETRLRETELVLIRLLYSTNDKNLLARAFNDDAQDLVNGQITEHNSSGIGEQKMLALMDHWERFPLRTADNVEQWIEQVTKNSVVQDRVENQPNEEMPELSQAVKPSDNINHQPEADIQSHVGTGDDLSVESPCHGHAVDQDPIFQAPMEIASVAIIQAPEPADLANKLQNITTSHGIELPADFKQQFLW</sequence>
<gene>
    <name evidence="4" type="ORF">BFJ69_g7092</name>
</gene>
<dbReference type="VEuPathDB" id="FungiDB:FOC1_g10003992"/>
<reference evidence="4 5" key="1">
    <citation type="journal article" date="2018" name="Sci. Rep.">
        <title>Characterisation of pathogen-specific regions and novel effector candidates in Fusarium oxysporum f. sp. cepae.</title>
        <authorList>
            <person name="Armitage A.D."/>
            <person name="Taylor A."/>
            <person name="Sobczyk M.K."/>
            <person name="Baxter L."/>
            <person name="Greenfield B.P."/>
            <person name="Bates H.J."/>
            <person name="Wilson F."/>
            <person name="Jackson A.C."/>
            <person name="Ott S."/>
            <person name="Harrison R.J."/>
            <person name="Clarkson J.P."/>
        </authorList>
    </citation>
    <scope>NUCLEOTIDE SEQUENCE [LARGE SCALE GENOMIC DNA]</scope>
    <source>
        <strain evidence="4 5">Fo_A13</strain>
    </source>
</reference>
<feature type="region of interest" description="Disordered" evidence="2">
    <location>
        <begin position="310"/>
        <end position="370"/>
    </location>
</feature>
<dbReference type="VEuPathDB" id="FungiDB:HZS61_013467"/>
<evidence type="ECO:0000256" key="2">
    <source>
        <dbReference type="SAM" id="MobiDB-lite"/>
    </source>
</evidence>
<dbReference type="GO" id="GO:0006351">
    <property type="term" value="P:DNA-templated transcription"/>
    <property type="evidence" value="ECO:0007669"/>
    <property type="project" value="InterPro"/>
</dbReference>
<accession>A0A420N7H2</accession>
<dbReference type="VEuPathDB" id="FungiDB:FOC4_g10012355"/>
<dbReference type="VEuPathDB" id="FungiDB:FOMG_04368"/>
<dbReference type="VEuPathDB" id="FungiDB:FOMG_04367"/>
<dbReference type="Proteomes" id="UP000285084">
    <property type="component" value="Unassembled WGS sequence"/>
</dbReference>
<dbReference type="Pfam" id="PF04082">
    <property type="entry name" value="Fungal_trans"/>
    <property type="match status" value="1"/>
</dbReference>
<evidence type="ECO:0000259" key="3">
    <source>
        <dbReference type="SMART" id="SM00906"/>
    </source>
</evidence>
<dbReference type="VEuPathDB" id="FungiDB:FOZG_04273"/>
<dbReference type="CDD" id="cd12148">
    <property type="entry name" value="fungal_TF_MHR"/>
    <property type="match status" value="1"/>
</dbReference>
<protein>
    <recommendedName>
        <fullName evidence="3">Xylanolytic transcriptional activator regulatory domain-containing protein</fullName>
    </recommendedName>
</protein>
<dbReference type="SMART" id="SM00906">
    <property type="entry name" value="Fungal_trans"/>
    <property type="match status" value="1"/>
</dbReference>
<dbReference type="EMBL" id="MRCX01000054">
    <property type="protein sequence ID" value="RKK76206.1"/>
    <property type="molecule type" value="Genomic_DNA"/>
</dbReference>
<dbReference type="VEuPathDB" id="FungiDB:FOXG_19493"/>
<dbReference type="GO" id="GO:0003677">
    <property type="term" value="F:DNA binding"/>
    <property type="evidence" value="ECO:0007669"/>
    <property type="project" value="UniProtKB-KW"/>
</dbReference>
<evidence type="ECO:0000256" key="1">
    <source>
        <dbReference type="ARBA" id="ARBA00023242"/>
    </source>
</evidence>
<dbReference type="VEuPathDB" id="FungiDB:FOIG_16095"/>
<dbReference type="PANTHER" id="PTHR46910:SF9">
    <property type="entry name" value="MISCELLANEOUS ZN(II)2CYS6 TRANSCRIPTION FACTOR (EUROFUNG)"/>
    <property type="match status" value="1"/>
</dbReference>
<keyword evidence="1" id="KW-0539">Nucleus</keyword>
<dbReference type="VEuPathDB" id="FungiDB:FOXG_07484"/>
<dbReference type="Gene3D" id="4.10.240.10">
    <property type="entry name" value="Zn(2)-C6 fungal-type DNA-binding domain"/>
    <property type="match status" value="1"/>
</dbReference>
<dbReference type="InterPro" id="IPR050987">
    <property type="entry name" value="AtrR-like"/>
</dbReference>
<evidence type="ECO:0000313" key="5">
    <source>
        <dbReference type="Proteomes" id="UP000285084"/>
    </source>
</evidence>
<dbReference type="PANTHER" id="PTHR46910">
    <property type="entry name" value="TRANSCRIPTION FACTOR PDR1"/>
    <property type="match status" value="1"/>
</dbReference>
<feature type="region of interest" description="Disordered" evidence="2">
    <location>
        <begin position="578"/>
        <end position="597"/>
    </location>
</feature>
<feature type="compositionally biased region" description="Polar residues" evidence="2">
    <location>
        <begin position="315"/>
        <end position="351"/>
    </location>
</feature>
<dbReference type="VEuPathDB" id="FungiDB:FOIG_16096"/>
<comment type="caution">
    <text evidence="4">The sequence shown here is derived from an EMBL/GenBank/DDBJ whole genome shotgun (WGS) entry which is preliminary data.</text>
</comment>
<feature type="domain" description="Xylanolytic transcriptional activator regulatory" evidence="3">
    <location>
        <begin position="233"/>
        <end position="306"/>
    </location>
</feature>
<dbReference type="InterPro" id="IPR007219">
    <property type="entry name" value="XnlR_reg_dom"/>
</dbReference>
<dbReference type="GO" id="GO:0000981">
    <property type="term" value="F:DNA-binding transcription factor activity, RNA polymerase II-specific"/>
    <property type="evidence" value="ECO:0007669"/>
    <property type="project" value="InterPro"/>
</dbReference>
<proteinExistence type="predicted"/>
<dbReference type="VEuPathDB" id="FungiDB:FOZG_04274"/>
<evidence type="ECO:0000313" key="4">
    <source>
        <dbReference type="EMBL" id="RKK76206.1"/>
    </source>
</evidence>
<dbReference type="VEuPathDB" id="FungiDB:FOC4_g10012356"/>
<dbReference type="InterPro" id="IPR036864">
    <property type="entry name" value="Zn2-C6_fun-type_DNA-bd_sf"/>
</dbReference>